<evidence type="ECO:0000256" key="1">
    <source>
        <dbReference type="ARBA" id="ARBA00010088"/>
    </source>
</evidence>
<evidence type="ECO:0000259" key="4">
    <source>
        <dbReference type="Pfam" id="PF08386"/>
    </source>
</evidence>
<sequence length="607" mass="66803">MKPSLITRGFLAFAPSPARTASQARPPSVSEFDWSTISASPSLNYTACYDAHHWCAKLLLPLDWLDPHNTSNVDVSIAIIGRSARVAESDPRFGGTIIVNPGGPGASGVDFVLRAGELAQRTVDSDTRAYEILSFDPRGVGISEPHADCYGGDEFARSLSVAEDRIIGWPDEQAVDAIKWRAARAEAFGRLCSESGPGILAFMSTSSVARDMVEIVDRIEGLRNGEQIRTSSEDPRRQRPLELRTAKTLKDDTPRIQFWGFSYGTILGNYFASMFPGRIGRMVLEGVEDVEDHYRGTLTLNVKDTQKVLSHFYETCHEAKSRCVLHRTGDQSPLDIRARVEAFLDSLSDFPAPFVSGTHAVSITKEDILERFFRALYQPQRDFPAMASTLDEAMAGNFTRLFLVLARPQSYLPPSNGSRPFTWSQDAHIAVIGGDAKSQANLTIPDYVEYLEALKRDSPDLGAAEGRMRLDIRGWRVRPRYRFTGPWTTPEPDTERTVPGRPAAPLLFVSSRLDPVTPLANANAAARAHSGSRVLVQENAGHGSLFSPGACREGWIKRYFESGELPPEGTVCEPDCRPFMPCGRAESMALVDASRQARGQGDYMAGL</sequence>
<evidence type="ECO:0008006" key="7">
    <source>
        <dbReference type="Google" id="ProtNLM"/>
    </source>
</evidence>
<dbReference type="PANTHER" id="PTHR43248">
    <property type="entry name" value="2-SUCCINYL-6-HYDROXY-2,4-CYCLOHEXADIENE-1-CARBOXYLATE SYNTHASE"/>
    <property type="match status" value="1"/>
</dbReference>
<protein>
    <recommendedName>
        <fullName evidence="7">Peptidase S33 tripeptidyl aminopeptidase-like C-terminal domain-containing protein</fullName>
    </recommendedName>
</protein>
<dbReference type="AlphaFoldDB" id="A0A9P9WBD6"/>
<proteinExistence type="inferred from homology"/>
<dbReference type="Pfam" id="PF08386">
    <property type="entry name" value="Abhydrolase_4"/>
    <property type="match status" value="1"/>
</dbReference>
<keyword evidence="2" id="KW-0378">Hydrolase</keyword>
<feature type="domain" description="AB hydrolase-1" evidence="3">
    <location>
        <begin position="96"/>
        <end position="287"/>
    </location>
</feature>
<reference evidence="5" key="1">
    <citation type="submission" date="2021-03" db="EMBL/GenBank/DDBJ databases">
        <title>Revisited historic fungal species revealed as producer of novel bioactive compounds through whole genome sequencing and comparative genomics.</title>
        <authorList>
            <person name="Vignolle G.A."/>
            <person name="Hochenegger N."/>
            <person name="Mach R.L."/>
            <person name="Mach-Aigner A.R."/>
            <person name="Javad Rahimi M."/>
            <person name="Salim K.A."/>
            <person name="Chan C.M."/>
            <person name="Lim L.B.L."/>
            <person name="Cai F."/>
            <person name="Druzhinina I.S."/>
            <person name="U'Ren J.M."/>
            <person name="Derntl C."/>
        </authorList>
    </citation>
    <scope>NUCLEOTIDE SEQUENCE</scope>
    <source>
        <strain evidence="5">TUCIM 5799</strain>
    </source>
</reference>
<dbReference type="Proteomes" id="UP000829685">
    <property type="component" value="Unassembled WGS sequence"/>
</dbReference>
<dbReference type="SUPFAM" id="SSF53474">
    <property type="entry name" value="alpha/beta-Hydrolases"/>
    <property type="match status" value="1"/>
</dbReference>
<evidence type="ECO:0000313" key="5">
    <source>
        <dbReference type="EMBL" id="KAI1855807.1"/>
    </source>
</evidence>
<name>A0A9P9WBD6_9PEZI</name>
<comment type="similarity">
    <text evidence="1">Belongs to the peptidase S33 family.</text>
</comment>
<keyword evidence="6" id="KW-1185">Reference proteome</keyword>
<dbReference type="InterPro" id="IPR000073">
    <property type="entry name" value="AB_hydrolase_1"/>
</dbReference>
<dbReference type="PANTHER" id="PTHR43248:SF25">
    <property type="entry name" value="AB HYDROLASE-1 DOMAIN-CONTAINING PROTEIN-RELATED"/>
    <property type="match status" value="1"/>
</dbReference>
<evidence type="ECO:0000259" key="3">
    <source>
        <dbReference type="Pfam" id="PF00561"/>
    </source>
</evidence>
<dbReference type="Pfam" id="PF00561">
    <property type="entry name" value="Abhydrolase_1"/>
    <property type="match status" value="1"/>
</dbReference>
<gene>
    <name evidence="5" type="ORF">JX265_012070</name>
</gene>
<evidence type="ECO:0000256" key="2">
    <source>
        <dbReference type="ARBA" id="ARBA00022801"/>
    </source>
</evidence>
<evidence type="ECO:0000313" key="6">
    <source>
        <dbReference type="Proteomes" id="UP000829685"/>
    </source>
</evidence>
<organism evidence="5 6">
    <name type="scientific">Neoarthrinium moseri</name>
    <dbReference type="NCBI Taxonomy" id="1658444"/>
    <lineage>
        <taxon>Eukaryota</taxon>
        <taxon>Fungi</taxon>
        <taxon>Dikarya</taxon>
        <taxon>Ascomycota</taxon>
        <taxon>Pezizomycotina</taxon>
        <taxon>Sordariomycetes</taxon>
        <taxon>Xylariomycetidae</taxon>
        <taxon>Amphisphaeriales</taxon>
        <taxon>Apiosporaceae</taxon>
        <taxon>Neoarthrinium</taxon>
    </lineage>
</organism>
<dbReference type="EMBL" id="JAFIMR010000049">
    <property type="protein sequence ID" value="KAI1855807.1"/>
    <property type="molecule type" value="Genomic_DNA"/>
</dbReference>
<comment type="caution">
    <text evidence="5">The sequence shown here is derived from an EMBL/GenBank/DDBJ whole genome shotgun (WGS) entry which is preliminary data.</text>
</comment>
<dbReference type="InterPro" id="IPR029058">
    <property type="entry name" value="AB_hydrolase_fold"/>
</dbReference>
<dbReference type="InterPro" id="IPR051601">
    <property type="entry name" value="Serine_prot/Carboxylest_S33"/>
</dbReference>
<dbReference type="GO" id="GO:0016787">
    <property type="term" value="F:hydrolase activity"/>
    <property type="evidence" value="ECO:0007669"/>
    <property type="project" value="UniProtKB-KW"/>
</dbReference>
<feature type="domain" description="Peptidase S33 tripeptidyl aminopeptidase-like C-terminal" evidence="4">
    <location>
        <begin position="487"/>
        <end position="572"/>
    </location>
</feature>
<accession>A0A9P9WBD6</accession>
<dbReference type="InterPro" id="IPR013595">
    <property type="entry name" value="Pept_S33_TAP-like_C"/>
</dbReference>
<dbReference type="Gene3D" id="3.40.50.1820">
    <property type="entry name" value="alpha/beta hydrolase"/>
    <property type="match status" value="1"/>
</dbReference>